<keyword evidence="3" id="KW-1043">Host membrane</keyword>
<evidence type="ECO:0000256" key="3">
    <source>
        <dbReference type="ARBA" id="ARBA00022870"/>
    </source>
</evidence>
<dbReference type="Pfam" id="PF02093">
    <property type="entry name" value="Gag_p30"/>
    <property type="match status" value="1"/>
</dbReference>
<dbReference type="AlphaFoldDB" id="A0A8D0DJF6"/>
<reference evidence="8" key="1">
    <citation type="submission" date="2025-08" db="UniProtKB">
        <authorList>
            <consortium name="Ensembl"/>
        </authorList>
    </citation>
    <scope>IDENTIFICATION</scope>
</reference>
<evidence type="ECO:0008006" key="10">
    <source>
        <dbReference type="Google" id="ProtNLM"/>
    </source>
</evidence>
<evidence type="ECO:0000313" key="9">
    <source>
        <dbReference type="Proteomes" id="UP000694421"/>
    </source>
</evidence>
<evidence type="ECO:0000256" key="5">
    <source>
        <dbReference type="SAM" id="MobiDB-lite"/>
    </source>
</evidence>
<dbReference type="SUPFAM" id="SSF47943">
    <property type="entry name" value="Retrovirus capsid protein, N-terminal core domain"/>
    <property type="match status" value="1"/>
</dbReference>
<reference evidence="8" key="2">
    <citation type="submission" date="2025-09" db="UniProtKB">
        <authorList>
            <consortium name="Ensembl"/>
        </authorList>
    </citation>
    <scope>IDENTIFICATION</scope>
</reference>
<proteinExistence type="predicted"/>
<dbReference type="InterPro" id="IPR050462">
    <property type="entry name" value="Retroviral_Gag-Pol_poly"/>
</dbReference>
<comment type="subcellular location">
    <subcellularLocation>
        <location evidence="1">Host cell membrane</location>
    </subcellularLocation>
</comment>
<dbReference type="InterPro" id="IPR036946">
    <property type="entry name" value="G_retro_matrix_sf"/>
</dbReference>
<feature type="compositionally biased region" description="Basic residues" evidence="5">
    <location>
        <begin position="163"/>
        <end position="172"/>
    </location>
</feature>
<dbReference type="InterPro" id="IPR000840">
    <property type="entry name" value="G_retro_matrix"/>
</dbReference>
<evidence type="ECO:0000256" key="2">
    <source>
        <dbReference type="ARBA" id="ARBA00022511"/>
    </source>
</evidence>
<feature type="region of interest" description="Disordered" evidence="5">
    <location>
        <begin position="145"/>
        <end position="185"/>
    </location>
</feature>
<evidence type="ECO:0000259" key="7">
    <source>
        <dbReference type="Pfam" id="PF02093"/>
    </source>
</evidence>
<evidence type="ECO:0000256" key="1">
    <source>
        <dbReference type="ARBA" id="ARBA00004165"/>
    </source>
</evidence>
<evidence type="ECO:0000256" key="4">
    <source>
        <dbReference type="ARBA" id="ARBA00023136"/>
    </source>
</evidence>
<dbReference type="OMA" id="LCNTCKR"/>
<feature type="domain" description="Core shell protein Gag P30" evidence="7">
    <location>
        <begin position="245"/>
        <end position="427"/>
    </location>
</feature>
<dbReference type="PANTHER" id="PTHR33166">
    <property type="entry name" value="GAG_P30 DOMAIN-CONTAINING PROTEIN"/>
    <property type="match status" value="1"/>
</dbReference>
<dbReference type="InterPro" id="IPR008919">
    <property type="entry name" value="Retrov_capsid_N"/>
</dbReference>
<organism evidence="8 9">
    <name type="scientific">Salvator merianae</name>
    <name type="common">Argentine black and white tegu</name>
    <name type="synonym">Tupinambis merianae</name>
    <dbReference type="NCBI Taxonomy" id="96440"/>
    <lineage>
        <taxon>Eukaryota</taxon>
        <taxon>Metazoa</taxon>
        <taxon>Chordata</taxon>
        <taxon>Craniata</taxon>
        <taxon>Vertebrata</taxon>
        <taxon>Euteleostomi</taxon>
        <taxon>Lepidosauria</taxon>
        <taxon>Squamata</taxon>
        <taxon>Bifurcata</taxon>
        <taxon>Unidentata</taxon>
        <taxon>Episquamata</taxon>
        <taxon>Laterata</taxon>
        <taxon>Teiioidea</taxon>
        <taxon>Teiidae</taxon>
        <taxon>Salvator</taxon>
    </lineage>
</organism>
<dbReference type="GO" id="GO:0019068">
    <property type="term" value="P:virion assembly"/>
    <property type="evidence" value="ECO:0007669"/>
    <property type="project" value="InterPro"/>
</dbReference>
<keyword evidence="4" id="KW-0472">Membrane</keyword>
<dbReference type="Gene3D" id="1.10.150.180">
    <property type="entry name" value="Gamma-retroviral matrix domain"/>
    <property type="match status" value="1"/>
</dbReference>
<dbReference type="InterPro" id="IPR003036">
    <property type="entry name" value="Gag_P30"/>
</dbReference>
<sequence length="439" mass="49875">MGGGQSTPPELIIKHFPEVYKGKSYTVVRWPPEGTFQQSIIAGVHNVVTVEGNPGYPDDIPYIDGWSFVARNLPPWAKAKVEKQALALLNQEKKSMWKIKVSKTSLMVGIYPVQTCQKEQKKIYPNDAEEPTAPPLPYTPIYPSLPPNPLDRQPHPNTAARAKGPRMKRRRQGPVGGGVRQELLQPMPDSTTNQVLRRRPITINQTQMYPIRQVVNMVTQPPDAGGVAQPPQAIPVDNYVPFQTSDLMNWKIHSPSYSEDPERAIEMIRGLVATHCPTWADLEQLSFYLLTAEERRQNMEDAIRANVGHGQDPDQRIRELAPCTEPNWDFRTDAGRTALEEYRTRWLAALQKGKKRVINVSKIGDVVQKKDETPGDFLERLLTAYRRWTPFDPEQANNQQMVAMSFVSQSASDIKRELQKLEEFEGMEGRNTWDKSTQE</sequence>
<keyword evidence="2" id="KW-1032">Host cell membrane</keyword>
<dbReference type="Pfam" id="PF01140">
    <property type="entry name" value="Gag_MA"/>
    <property type="match status" value="1"/>
</dbReference>
<dbReference type="Gene3D" id="1.10.375.10">
    <property type="entry name" value="Human Immunodeficiency Virus Type 1 Capsid Protein"/>
    <property type="match status" value="1"/>
</dbReference>
<accession>A0A8D0DJF6</accession>
<name>A0A8D0DJF6_SALMN</name>
<dbReference type="SUPFAM" id="SSF47836">
    <property type="entry name" value="Retroviral matrix proteins"/>
    <property type="match status" value="1"/>
</dbReference>
<keyword evidence="9" id="KW-1185">Reference proteome</keyword>
<feature type="domain" description="Gamma-retroviral matrix protein" evidence="6">
    <location>
        <begin position="28"/>
        <end position="85"/>
    </location>
</feature>
<evidence type="ECO:0000313" key="8">
    <source>
        <dbReference type="Ensembl" id="ENSSMRP00000008618.1"/>
    </source>
</evidence>
<protein>
    <recommendedName>
        <fullName evidence="10">Core shell protein Gag P30 domain-containing protein</fullName>
    </recommendedName>
</protein>
<dbReference type="GeneTree" id="ENSGT00960000189434"/>
<dbReference type="Ensembl" id="ENSSMRT00000010067.1">
    <property type="protein sequence ID" value="ENSSMRP00000008618.1"/>
    <property type="gene ID" value="ENSSMRG00000006907.1"/>
</dbReference>
<evidence type="ECO:0000259" key="6">
    <source>
        <dbReference type="Pfam" id="PF01140"/>
    </source>
</evidence>
<dbReference type="Proteomes" id="UP000694421">
    <property type="component" value="Unplaced"/>
</dbReference>
<dbReference type="InterPro" id="IPR010999">
    <property type="entry name" value="Retrovr_matrix"/>
</dbReference>